<organism evidence="6 7">
    <name type="scientific">Spongiactinospora gelatinilytica</name>
    <dbReference type="NCBI Taxonomy" id="2666298"/>
    <lineage>
        <taxon>Bacteria</taxon>
        <taxon>Bacillati</taxon>
        <taxon>Actinomycetota</taxon>
        <taxon>Actinomycetes</taxon>
        <taxon>Streptosporangiales</taxon>
        <taxon>Streptosporangiaceae</taxon>
        <taxon>Spongiactinospora</taxon>
    </lineage>
</organism>
<keyword evidence="7" id="KW-1185">Reference proteome</keyword>
<dbReference type="InterPro" id="IPR000064">
    <property type="entry name" value="NLP_P60_dom"/>
</dbReference>
<accession>A0A2W2H645</accession>
<feature type="domain" description="NlpC/P60" evidence="5">
    <location>
        <begin position="76"/>
        <end position="231"/>
    </location>
</feature>
<sequence length="231" mass="25582">MLPTDYADLFVRLVDVIRLPCPPARQNSLVGKMWRSVRERYPQVRYVLPVVAVLTLAVASAPLVTPIDVVGDSRRVVVLAEAVMRGRALPGWRGGPLPYVWGGGHAPRPGPSRGTCLGYRGKVHPCPAEDTVGLDCSGLVRWIYHLAYGDDVLGGGTTNDHIRRFRRVVPEAARPGDIVFYGEKRTRTHHAGIYMGDGRMINALRTGTTVRLDEVTVLDDLIGYYRLKDDR</sequence>
<evidence type="ECO:0000313" key="7">
    <source>
        <dbReference type="Proteomes" id="UP000248544"/>
    </source>
</evidence>
<dbReference type="InterPro" id="IPR051794">
    <property type="entry name" value="PG_Endopeptidase_C40"/>
</dbReference>
<dbReference type="InterPro" id="IPR038765">
    <property type="entry name" value="Papain-like_cys_pep_sf"/>
</dbReference>
<dbReference type="PANTHER" id="PTHR47359">
    <property type="entry name" value="PEPTIDOGLYCAN DL-ENDOPEPTIDASE CWLO"/>
    <property type="match status" value="1"/>
</dbReference>
<dbReference type="Pfam" id="PF00877">
    <property type="entry name" value="NLPC_P60"/>
    <property type="match status" value="1"/>
</dbReference>
<evidence type="ECO:0000256" key="1">
    <source>
        <dbReference type="ARBA" id="ARBA00007074"/>
    </source>
</evidence>
<keyword evidence="2" id="KW-0645">Protease</keyword>
<dbReference type="PANTHER" id="PTHR47359:SF3">
    <property type="entry name" value="NLP_P60 DOMAIN-CONTAINING PROTEIN-RELATED"/>
    <property type="match status" value="1"/>
</dbReference>
<dbReference type="SUPFAM" id="SSF54001">
    <property type="entry name" value="Cysteine proteinases"/>
    <property type="match status" value="1"/>
</dbReference>
<reference evidence="6 7" key="1">
    <citation type="submission" date="2018-01" db="EMBL/GenBank/DDBJ databases">
        <title>Draft genome sequence of Sphaerisporangium sp. 7K107.</title>
        <authorList>
            <person name="Sahin N."/>
            <person name="Saygin H."/>
            <person name="Ay H."/>
        </authorList>
    </citation>
    <scope>NUCLEOTIDE SEQUENCE [LARGE SCALE GENOMIC DNA]</scope>
    <source>
        <strain evidence="6 7">7K107</strain>
    </source>
</reference>
<gene>
    <name evidence="6" type="ORF">C1I98_10820</name>
</gene>
<evidence type="ECO:0000313" key="6">
    <source>
        <dbReference type="EMBL" id="PZG50319.1"/>
    </source>
</evidence>
<name>A0A2W2H645_9ACTN</name>
<keyword evidence="4" id="KW-0788">Thiol protease</keyword>
<proteinExistence type="inferred from homology"/>
<evidence type="ECO:0000256" key="3">
    <source>
        <dbReference type="ARBA" id="ARBA00022801"/>
    </source>
</evidence>
<dbReference type="PROSITE" id="PS51935">
    <property type="entry name" value="NLPC_P60"/>
    <property type="match status" value="1"/>
</dbReference>
<dbReference type="EMBL" id="POUA01000063">
    <property type="protein sequence ID" value="PZG50319.1"/>
    <property type="molecule type" value="Genomic_DNA"/>
</dbReference>
<keyword evidence="3 6" id="KW-0378">Hydrolase</keyword>
<evidence type="ECO:0000256" key="2">
    <source>
        <dbReference type="ARBA" id="ARBA00022670"/>
    </source>
</evidence>
<evidence type="ECO:0000256" key="4">
    <source>
        <dbReference type="ARBA" id="ARBA00022807"/>
    </source>
</evidence>
<evidence type="ECO:0000259" key="5">
    <source>
        <dbReference type="PROSITE" id="PS51935"/>
    </source>
</evidence>
<comment type="caution">
    <text evidence="6">The sequence shown here is derived from an EMBL/GenBank/DDBJ whole genome shotgun (WGS) entry which is preliminary data.</text>
</comment>
<dbReference type="Proteomes" id="UP000248544">
    <property type="component" value="Unassembled WGS sequence"/>
</dbReference>
<dbReference type="Gene3D" id="3.90.1720.10">
    <property type="entry name" value="endopeptidase domain like (from Nostoc punctiforme)"/>
    <property type="match status" value="1"/>
</dbReference>
<dbReference type="GO" id="GO:0006508">
    <property type="term" value="P:proteolysis"/>
    <property type="evidence" value="ECO:0007669"/>
    <property type="project" value="UniProtKB-KW"/>
</dbReference>
<dbReference type="AlphaFoldDB" id="A0A2W2H645"/>
<protein>
    <submittedName>
        <fullName evidence="6">Cell wall hydrolase</fullName>
    </submittedName>
</protein>
<dbReference type="GO" id="GO:0008234">
    <property type="term" value="F:cysteine-type peptidase activity"/>
    <property type="evidence" value="ECO:0007669"/>
    <property type="project" value="UniProtKB-KW"/>
</dbReference>
<comment type="similarity">
    <text evidence="1">Belongs to the peptidase C40 family.</text>
</comment>